<protein>
    <submittedName>
        <fullName evidence="3">Mudr family transposase</fullName>
    </submittedName>
</protein>
<comment type="caution">
    <text evidence="3">The sequence shown here is derived from an EMBL/GenBank/DDBJ whole genome shotgun (WGS) entry which is preliminary data.</text>
</comment>
<dbReference type="Pfam" id="PF03108">
    <property type="entry name" value="DBD_Tnp_Mut"/>
    <property type="match status" value="1"/>
</dbReference>
<dbReference type="AlphaFoldDB" id="A0A7J6WMU3"/>
<dbReference type="InterPro" id="IPR004332">
    <property type="entry name" value="Transposase_MuDR"/>
</dbReference>
<dbReference type="PANTHER" id="PTHR31973">
    <property type="entry name" value="POLYPROTEIN, PUTATIVE-RELATED"/>
    <property type="match status" value="1"/>
</dbReference>
<proteinExistence type="predicted"/>
<evidence type="ECO:0000256" key="1">
    <source>
        <dbReference type="SAM" id="SignalP"/>
    </source>
</evidence>
<feature type="non-terminal residue" evidence="3">
    <location>
        <position position="1"/>
    </location>
</feature>
<feature type="domain" description="Transposase MuDR plant" evidence="2">
    <location>
        <begin position="216"/>
        <end position="276"/>
    </location>
</feature>
<dbReference type="EMBL" id="JABWDY010013431">
    <property type="protein sequence ID" value="KAF5198283.1"/>
    <property type="molecule type" value="Genomic_DNA"/>
</dbReference>
<feature type="chain" id="PRO_5029699982" evidence="1">
    <location>
        <begin position="17"/>
        <end position="379"/>
    </location>
</feature>
<gene>
    <name evidence="3" type="ORF">FRX31_012131</name>
</gene>
<evidence type="ECO:0000313" key="4">
    <source>
        <dbReference type="Proteomes" id="UP000554482"/>
    </source>
</evidence>
<evidence type="ECO:0000259" key="2">
    <source>
        <dbReference type="Pfam" id="PF03108"/>
    </source>
</evidence>
<keyword evidence="1" id="KW-0732">Signal</keyword>
<dbReference type="Proteomes" id="UP000554482">
    <property type="component" value="Unassembled WGS sequence"/>
</dbReference>
<organism evidence="3 4">
    <name type="scientific">Thalictrum thalictroides</name>
    <name type="common">Rue-anemone</name>
    <name type="synonym">Anemone thalictroides</name>
    <dbReference type="NCBI Taxonomy" id="46969"/>
    <lineage>
        <taxon>Eukaryota</taxon>
        <taxon>Viridiplantae</taxon>
        <taxon>Streptophyta</taxon>
        <taxon>Embryophyta</taxon>
        <taxon>Tracheophyta</taxon>
        <taxon>Spermatophyta</taxon>
        <taxon>Magnoliopsida</taxon>
        <taxon>Ranunculales</taxon>
        <taxon>Ranunculaceae</taxon>
        <taxon>Thalictroideae</taxon>
        <taxon>Thalictrum</taxon>
    </lineage>
</organism>
<dbReference type="OrthoDB" id="1746950at2759"/>
<dbReference type="PANTHER" id="PTHR31973:SF187">
    <property type="entry name" value="MUTATOR TRANSPOSASE MUDRA PROTEIN"/>
    <property type="match status" value="1"/>
</dbReference>
<reference evidence="3 4" key="1">
    <citation type="submission" date="2020-06" db="EMBL/GenBank/DDBJ databases">
        <title>Transcriptomic and genomic resources for Thalictrum thalictroides and T. hernandezii: Facilitating candidate gene discovery in an emerging model plant lineage.</title>
        <authorList>
            <person name="Arias T."/>
            <person name="Riano-Pachon D.M."/>
            <person name="Di Stilio V.S."/>
        </authorList>
    </citation>
    <scope>NUCLEOTIDE SEQUENCE [LARGE SCALE GENOMIC DNA]</scope>
    <source>
        <strain evidence="4">cv. WT478/WT964</strain>
        <tissue evidence="3">Leaves</tissue>
    </source>
</reference>
<evidence type="ECO:0000313" key="3">
    <source>
        <dbReference type="EMBL" id="KAF5198283.1"/>
    </source>
</evidence>
<name>A0A7J6WMU3_THATH</name>
<sequence>MTLLMVVDWILKLLQSGSVVNLPIEEQLGDICIDQGFTEQEGDLPIEEQLGDLCVDQGFTEQEDVVDNTFTDNAFENENIIVVKDKKGGQRVYDVNRVDDGNEYEDLYFQSDEDDVDYMEENDDNESVEDDDVSLDDEVVASDGRVDKHTDVRDEISDGRLDKHIDDPEPINAQQEVDITSVGDIIAHEWDREYLMNTARIEEKLPNFDSGSDLVLFVGQRWDNIKICRKFIRYYAITKKFAIIFPKNNSDKIVAVCREENCKFRVYVRRMNDNHTMRLTKLEDKHSCVSRTVTRNPTATAPWIASKIEEQMRRHHKSFTPLDVQERMWSEYCVQVLYWQAWSARLLALEAVYGNYEKRYARLPELCRQVLNTNPGSLA</sequence>
<feature type="signal peptide" evidence="1">
    <location>
        <begin position="1"/>
        <end position="16"/>
    </location>
</feature>
<accession>A0A7J6WMU3</accession>
<keyword evidence="4" id="KW-1185">Reference proteome</keyword>